<comment type="cofactor">
    <cofactor evidence="1 8">
        <name>Mg(2+)</name>
        <dbReference type="ChEBI" id="CHEBI:18420"/>
    </cofactor>
</comment>
<dbReference type="PANTHER" id="PTHR28118">
    <property type="entry name" value="POLYNUCLEOTIDE 5'-TRIPHOSPHATASE-RELATED"/>
    <property type="match status" value="1"/>
</dbReference>
<organism evidence="11 12">
    <name type="scientific">Penicillium brevicompactum</name>
    <dbReference type="NCBI Taxonomy" id="5074"/>
    <lineage>
        <taxon>Eukaryota</taxon>
        <taxon>Fungi</taxon>
        <taxon>Dikarya</taxon>
        <taxon>Ascomycota</taxon>
        <taxon>Pezizomycotina</taxon>
        <taxon>Eurotiomycetes</taxon>
        <taxon>Eurotiomycetidae</taxon>
        <taxon>Eurotiales</taxon>
        <taxon>Aspergillaceae</taxon>
        <taxon>Penicillium</taxon>
    </lineage>
</organism>
<evidence type="ECO:0000256" key="1">
    <source>
        <dbReference type="ARBA" id="ARBA00001946"/>
    </source>
</evidence>
<comment type="similarity">
    <text evidence="3 8">Belongs to the fungal TPase family.</text>
</comment>
<feature type="region of interest" description="Disordered" evidence="9">
    <location>
        <begin position="336"/>
        <end position="355"/>
    </location>
</feature>
<evidence type="ECO:0000256" key="3">
    <source>
        <dbReference type="ARBA" id="ARBA00006345"/>
    </source>
</evidence>
<dbReference type="InterPro" id="IPR037009">
    <property type="entry name" value="mRNA_triPase_Cet1_sf"/>
</dbReference>
<dbReference type="Proteomes" id="UP001148299">
    <property type="component" value="Unassembled WGS sequence"/>
</dbReference>
<dbReference type="EMBL" id="JAPZBR010000008">
    <property type="protein sequence ID" value="KAJ5341089.1"/>
    <property type="molecule type" value="Genomic_DNA"/>
</dbReference>
<comment type="function">
    <text evidence="8">First step of mRNA capping. Converts the 5'-triphosphate end of a nascent mRNA chain into a diphosphate end.</text>
</comment>
<comment type="subunit">
    <text evidence="8">Heterodimer. The mRNA-capping enzyme is composed of two separate chains alpha and beta, respectively a mRNA guanylyltransferase and an mRNA 5'-triphosphate monophosphatase.</text>
</comment>
<dbReference type="SUPFAM" id="SSF55154">
    <property type="entry name" value="CYTH-like phosphatases"/>
    <property type="match status" value="1"/>
</dbReference>
<dbReference type="InterPro" id="IPR007110">
    <property type="entry name" value="Ig-like_dom"/>
</dbReference>
<feature type="region of interest" description="Disordered" evidence="9">
    <location>
        <begin position="232"/>
        <end position="320"/>
    </location>
</feature>
<evidence type="ECO:0000256" key="4">
    <source>
        <dbReference type="ARBA" id="ARBA00022664"/>
    </source>
</evidence>
<sequence>MDLRTIMNTDGGANPPPPSNSASSPISDQTSQKRAKKSASYSEYSSQPTQPPPLQHPHHASPERSSSYASVQSPYHFNSGPTINTTANSQRSSTPPQASIPYGSGSRDPFGAPAYGSHPQHPSAPLVSPYTPQATSAGPHHPEQQTYFAQQRSQQRSQSLQSVVTNPRGPPESFRSPPCCITTSPTTFLTICPSIRPRDSFRPSSCFCLSSITVDDSPAFLGARWTRFSAQSPIHSRHSETTPYPSSALKQDSLESASPHTASRHNSIAAISDPVPPASIRSSEDRVFLESPTTQKPSTAGSEFSTSPIVPASQVNSSPSTAIARGAHPLKMEVDHEPHIEAQQPRQKRRRYNEPPIFAQRTARTKGRCPIIPNPLPPIPKDARQSQLESWAGAARRRSSSTMAAAPTARVNRPPTVPSPRTSVPPATTPSVPQTASVQAPGSVGPLGPWEPSITGVIPYEEITRTLGDFLFKHVVMRTDVNAGDAGSVGQGTVIEIEAKLGHVIDMDSRDRIQLPVLTESVINKENGRFRTSFESKMTVVSEQHRAMNNFLNDTVKASLPQQNPSRIPLAYVHTKERDTFYEIQPAELPPIIRQNLNPRHKPKVRVTTDQRTGEVLAKIVKCRVADLDVCSPRTTVDWRVSVNLEMEYTGDISNLPVIDPAVTKGGRGDRNKDRMSYRHLAYQVDLTQVAKSDVSSPSPCNPRKSSLLTTSQQPGRNEFEHELEIEMSAAELRRQGQLAIAGDPQNQYEDLVKGFVDNIRVLARAVPQ</sequence>
<evidence type="ECO:0000256" key="9">
    <source>
        <dbReference type="SAM" id="MobiDB-lite"/>
    </source>
</evidence>
<dbReference type="InterPro" id="IPR004206">
    <property type="entry name" value="mRNA_triPase_Cet1"/>
</dbReference>
<feature type="domain" description="Ig-like" evidence="10">
    <location>
        <begin position="603"/>
        <end position="639"/>
    </location>
</feature>
<feature type="compositionally biased region" description="Polar residues" evidence="9">
    <location>
        <begin position="693"/>
        <end position="716"/>
    </location>
</feature>
<comment type="caution">
    <text evidence="11">The sequence shown here is derived from an EMBL/GenBank/DDBJ whole genome shotgun (WGS) entry which is preliminary data.</text>
</comment>
<gene>
    <name evidence="11" type="ORF">N7541_010213</name>
</gene>
<keyword evidence="8" id="KW-0506">mRNA capping</keyword>
<keyword evidence="12" id="KW-1185">Reference proteome</keyword>
<dbReference type="CDD" id="cd07470">
    <property type="entry name" value="CYTH-like_mRNA_RTPase"/>
    <property type="match status" value="1"/>
</dbReference>
<dbReference type="Gene3D" id="3.20.100.10">
    <property type="entry name" value="mRNA triphosphatase Cet1-like"/>
    <property type="match status" value="1"/>
</dbReference>
<protein>
    <recommendedName>
        <fullName evidence="8">mRNA-capping enzyme subunit beta</fullName>
        <ecNumber evidence="8">3.6.1.74</ecNumber>
    </recommendedName>
    <alternativeName>
        <fullName evidence="8">mRNA 5'-phosphatase</fullName>
    </alternativeName>
    <alternativeName>
        <fullName evidence="8">mRNA 5'-triphosphate monophosphatase</fullName>
    </alternativeName>
</protein>
<feature type="region of interest" description="Disordered" evidence="9">
    <location>
        <begin position="1"/>
        <end position="178"/>
    </location>
</feature>
<keyword evidence="5 8" id="KW-0378">Hydrolase</keyword>
<dbReference type="EC" id="3.6.1.74" evidence="8"/>
<reference evidence="11" key="2">
    <citation type="journal article" date="2023" name="IMA Fungus">
        <title>Comparative genomic study of the Penicillium genus elucidates a diverse pangenome and 15 lateral gene transfer events.</title>
        <authorList>
            <person name="Petersen C."/>
            <person name="Sorensen T."/>
            <person name="Nielsen M.R."/>
            <person name="Sondergaard T.E."/>
            <person name="Sorensen J.L."/>
            <person name="Fitzpatrick D.A."/>
            <person name="Frisvad J.C."/>
            <person name="Nielsen K.L."/>
        </authorList>
    </citation>
    <scope>NUCLEOTIDE SEQUENCE</scope>
    <source>
        <strain evidence="11">IBT 35675</strain>
    </source>
</reference>
<keyword evidence="6 8" id="KW-0539">Nucleus</keyword>
<keyword evidence="4 8" id="KW-0507">mRNA processing</keyword>
<evidence type="ECO:0000313" key="12">
    <source>
        <dbReference type="Proteomes" id="UP001148299"/>
    </source>
</evidence>
<dbReference type="PANTHER" id="PTHR28118:SF1">
    <property type="entry name" value="POLYNUCLEOTIDE 5'-TRIPHOSPHATASE CTL1-RELATED"/>
    <property type="match status" value="1"/>
</dbReference>
<evidence type="ECO:0000256" key="7">
    <source>
        <dbReference type="ARBA" id="ARBA00047740"/>
    </source>
</evidence>
<dbReference type="Pfam" id="PF02940">
    <property type="entry name" value="mRNA_triPase"/>
    <property type="match status" value="1"/>
</dbReference>
<comment type="subcellular location">
    <subcellularLocation>
        <location evidence="2 8">Nucleus</location>
    </subcellularLocation>
</comment>
<dbReference type="InterPro" id="IPR040343">
    <property type="entry name" value="Cet1/Ctl1"/>
</dbReference>
<proteinExistence type="inferred from homology"/>
<dbReference type="InterPro" id="IPR033469">
    <property type="entry name" value="CYTH-like_dom_sf"/>
</dbReference>
<evidence type="ECO:0000256" key="5">
    <source>
        <dbReference type="ARBA" id="ARBA00022801"/>
    </source>
</evidence>
<dbReference type="GO" id="GO:0140818">
    <property type="term" value="F:mRNA 5'-triphosphate monophosphatase activity"/>
    <property type="evidence" value="ECO:0007669"/>
    <property type="project" value="UniProtKB-EC"/>
</dbReference>
<dbReference type="PROSITE" id="PS50835">
    <property type="entry name" value="IG_LIKE"/>
    <property type="match status" value="1"/>
</dbReference>
<evidence type="ECO:0000256" key="8">
    <source>
        <dbReference type="RuleBase" id="RU367053"/>
    </source>
</evidence>
<evidence type="ECO:0000256" key="2">
    <source>
        <dbReference type="ARBA" id="ARBA00004123"/>
    </source>
</evidence>
<dbReference type="FunFam" id="3.20.100.10:FF:000002">
    <property type="entry name" value="mRNA capping nucleoside-triphosphatase, putative"/>
    <property type="match status" value="1"/>
</dbReference>
<feature type="compositionally biased region" description="Polar residues" evidence="9">
    <location>
        <begin position="63"/>
        <end position="97"/>
    </location>
</feature>
<feature type="region of interest" description="Disordered" evidence="9">
    <location>
        <begin position="367"/>
        <end position="448"/>
    </location>
</feature>
<dbReference type="AlphaFoldDB" id="A0A9W9UHY8"/>
<reference evidence="11" key="1">
    <citation type="submission" date="2022-12" db="EMBL/GenBank/DDBJ databases">
        <authorList>
            <person name="Petersen C."/>
        </authorList>
    </citation>
    <scope>NUCLEOTIDE SEQUENCE</scope>
    <source>
        <strain evidence="11">IBT 35675</strain>
    </source>
</reference>
<feature type="compositionally biased region" description="Polar residues" evidence="9">
    <location>
        <begin position="291"/>
        <end position="320"/>
    </location>
</feature>
<comment type="catalytic activity">
    <reaction evidence="7">
        <text>a 5'-end triphospho-ribonucleoside in mRNA + H2O = a 5'-end diphospho-ribonucleoside in mRNA + phosphate + H(+)</text>
        <dbReference type="Rhea" id="RHEA:67004"/>
        <dbReference type="Rhea" id="RHEA-COMP:17164"/>
        <dbReference type="Rhea" id="RHEA-COMP:17165"/>
        <dbReference type="ChEBI" id="CHEBI:15377"/>
        <dbReference type="ChEBI" id="CHEBI:15378"/>
        <dbReference type="ChEBI" id="CHEBI:43474"/>
        <dbReference type="ChEBI" id="CHEBI:167616"/>
        <dbReference type="ChEBI" id="CHEBI:167618"/>
        <dbReference type="EC" id="3.6.1.74"/>
    </reaction>
    <physiologicalReaction direction="left-to-right" evidence="7">
        <dbReference type="Rhea" id="RHEA:67005"/>
    </physiologicalReaction>
</comment>
<name>A0A9W9UHY8_PENBR</name>
<evidence type="ECO:0000313" key="11">
    <source>
        <dbReference type="EMBL" id="KAJ5341089.1"/>
    </source>
</evidence>
<feature type="compositionally biased region" description="Low complexity" evidence="9">
    <location>
        <begin position="390"/>
        <end position="433"/>
    </location>
</feature>
<feature type="compositionally biased region" description="Low complexity" evidence="9">
    <location>
        <begin position="150"/>
        <end position="162"/>
    </location>
</feature>
<feature type="compositionally biased region" description="Polar residues" evidence="9">
    <location>
        <begin position="241"/>
        <end position="266"/>
    </location>
</feature>
<feature type="compositionally biased region" description="Low complexity" evidence="9">
    <location>
        <begin position="38"/>
        <end position="48"/>
    </location>
</feature>
<dbReference type="GO" id="GO:0004651">
    <property type="term" value="F:polynucleotide 5'-phosphatase activity"/>
    <property type="evidence" value="ECO:0007669"/>
    <property type="project" value="UniProtKB-UniRule"/>
</dbReference>
<dbReference type="GO" id="GO:0031533">
    <property type="term" value="C:mRNA capping enzyme complex"/>
    <property type="evidence" value="ECO:0007669"/>
    <property type="project" value="UniProtKB-UniRule"/>
</dbReference>
<accession>A0A9W9UHY8</accession>
<evidence type="ECO:0000256" key="6">
    <source>
        <dbReference type="ARBA" id="ARBA00023242"/>
    </source>
</evidence>
<feature type="region of interest" description="Disordered" evidence="9">
    <location>
        <begin position="693"/>
        <end position="718"/>
    </location>
</feature>
<dbReference type="GO" id="GO:0006370">
    <property type="term" value="P:7-methylguanosine mRNA capping"/>
    <property type="evidence" value="ECO:0007669"/>
    <property type="project" value="UniProtKB-UniRule"/>
</dbReference>
<evidence type="ECO:0000259" key="10">
    <source>
        <dbReference type="PROSITE" id="PS50835"/>
    </source>
</evidence>